<keyword evidence="2" id="KW-1185">Reference proteome</keyword>
<comment type="caution">
    <text evidence="1">The sequence shown here is derived from an EMBL/GenBank/DDBJ whole genome shotgun (WGS) entry which is preliminary data.</text>
</comment>
<evidence type="ECO:0000313" key="1">
    <source>
        <dbReference type="EMBL" id="GMN73618.1"/>
    </source>
</evidence>
<evidence type="ECO:0000313" key="2">
    <source>
        <dbReference type="Proteomes" id="UP001187192"/>
    </source>
</evidence>
<dbReference type="AlphaFoldDB" id="A0AA88EGE7"/>
<sequence>MKEGHGRGLQNEVENLLWLPRKVEIPTAAKIAPHMSATPKWRVPLASRQKGQKKDKRTKDKPVAFGKKRWKKWEIKRLTMPVHRL</sequence>
<protein>
    <submittedName>
        <fullName evidence="1">Uncharacterized protein</fullName>
    </submittedName>
</protein>
<proteinExistence type="predicted"/>
<dbReference type="EMBL" id="BTGU01011992">
    <property type="protein sequence ID" value="GMN73618.1"/>
    <property type="molecule type" value="Genomic_DNA"/>
</dbReference>
<name>A0AA88EGE7_FICCA</name>
<accession>A0AA88EGE7</accession>
<gene>
    <name evidence="1" type="ORF">TIFTF001_053053</name>
</gene>
<dbReference type="Proteomes" id="UP001187192">
    <property type="component" value="Unassembled WGS sequence"/>
</dbReference>
<organism evidence="1 2">
    <name type="scientific">Ficus carica</name>
    <name type="common">Common fig</name>
    <dbReference type="NCBI Taxonomy" id="3494"/>
    <lineage>
        <taxon>Eukaryota</taxon>
        <taxon>Viridiplantae</taxon>
        <taxon>Streptophyta</taxon>
        <taxon>Embryophyta</taxon>
        <taxon>Tracheophyta</taxon>
        <taxon>Spermatophyta</taxon>
        <taxon>Magnoliopsida</taxon>
        <taxon>eudicotyledons</taxon>
        <taxon>Gunneridae</taxon>
        <taxon>Pentapetalae</taxon>
        <taxon>rosids</taxon>
        <taxon>fabids</taxon>
        <taxon>Rosales</taxon>
        <taxon>Moraceae</taxon>
        <taxon>Ficeae</taxon>
        <taxon>Ficus</taxon>
    </lineage>
</organism>
<reference evidence="1" key="1">
    <citation type="submission" date="2023-07" db="EMBL/GenBank/DDBJ databases">
        <title>draft genome sequence of fig (Ficus carica).</title>
        <authorList>
            <person name="Takahashi T."/>
            <person name="Nishimura K."/>
        </authorList>
    </citation>
    <scope>NUCLEOTIDE SEQUENCE</scope>
</reference>